<feature type="transmembrane region" description="Helical" evidence="8">
    <location>
        <begin position="149"/>
        <end position="172"/>
    </location>
</feature>
<dbReference type="PANTHER" id="PTHR43702:SF12">
    <property type="entry name" value="N-ACETYL GLUCOSAMINE TRANSPORTER NAGP"/>
    <property type="match status" value="1"/>
</dbReference>
<accession>A0A4S8H8I4</accession>
<sequence>MTTAKTPVVSMSAKRSNTTAIFIIGFLFFIFGFVTWLNGSLIQFLKLVCQLETDVQAFFVTFAFYMAYFFLAMPSSVILKRTGFKKGMALGLLVMAIGSIVFIPAAKERSFALFLTGLFIQGMGLALLQTASNPYISIIGPIESAAKRISIMGICNKIAGIISPLILSAVILSNATEIEKKIEATTDTAVKSALLNDLSSRVVTPYIILAVVLAILAFMLLKSPLPEPVIEEKETNASQKVADNKSSIWQFPHLVLGALCIFLYVGVEVMAGDAIGIYGKAIGMPLDETKYFTTFTLVAMLVGYVAGIITIPKIISQQTALKISAILGILFSIAVYITDGYTAITFIALLGLANALMWPAIWPLAIDKLGKFTKTGSALLVMGIAGGAIIPLIYGALKDKIPNHLAFFICMLPCYIYILYYAMKGYKAGRK</sequence>
<dbReference type="InterPro" id="IPR036259">
    <property type="entry name" value="MFS_trans_sf"/>
</dbReference>
<dbReference type="Pfam" id="PF07690">
    <property type="entry name" value="MFS_1"/>
    <property type="match status" value="1"/>
</dbReference>
<feature type="transmembrane region" description="Helical" evidence="8">
    <location>
        <begin position="57"/>
        <end position="75"/>
    </location>
</feature>
<dbReference type="GO" id="GO:0005886">
    <property type="term" value="C:plasma membrane"/>
    <property type="evidence" value="ECO:0007669"/>
    <property type="project" value="UniProtKB-SubCell"/>
</dbReference>
<comment type="function">
    <text evidence="1">Intake of glucose and galactose.</text>
</comment>
<proteinExistence type="inferred from homology"/>
<dbReference type="PROSITE" id="PS50850">
    <property type="entry name" value="MFS"/>
    <property type="match status" value="1"/>
</dbReference>
<feature type="transmembrane region" description="Helical" evidence="8">
    <location>
        <begin position="87"/>
        <end position="105"/>
    </location>
</feature>
<evidence type="ECO:0000313" key="10">
    <source>
        <dbReference type="EMBL" id="THU31180.1"/>
    </source>
</evidence>
<gene>
    <name evidence="10" type="ORF">FAM09_29315</name>
</gene>
<feature type="transmembrane region" description="Helical" evidence="8">
    <location>
        <begin position="343"/>
        <end position="366"/>
    </location>
</feature>
<dbReference type="Gene3D" id="1.20.1250.20">
    <property type="entry name" value="MFS general substrate transporter like domains"/>
    <property type="match status" value="2"/>
</dbReference>
<keyword evidence="4" id="KW-1003">Cell membrane</keyword>
<keyword evidence="5 8" id="KW-0812">Transmembrane</keyword>
<feature type="transmembrane region" description="Helical" evidence="8">
    <location>
        <begin position="378"/>
        <end position="397"/>
    </location>
</feature>
<dbReference type="EMBL" id="STFF01000014">
    <property type="protein sequence ID" value="THU31180.1"/>
    <property type="molecule type" value="Genomic_DNA"/>
</dbReference>
<keyword evidence="6 8" id="KW-1133">Transmembrane helix</keyword>
<evidence type="ECO:0000256" key="6">
    <source>
        <dbReference type="ARBA" id="ARBA00022989"/>
    </source>
</evidence>
<feature type="transmembrane region" description="Helical" evidence="8">
    <location>
        <begin position="111"/>
        <end position="128"/>
    </location>
</feature>
<dbReference type="NCBIfam" id="TIGR01272">
    <property type="entry name" value="gluP"/>
    <property type="match status" value="1"/>
</dbReference>
<feature type="transmembrane region" description="Helical" evidence="8">
    <location>
        <begin position="20"/>
        <end position="37"/>
    </location>
</feature>
<reference evidence="10 11" key="1">
    <citation type="submission" date="2019-04" db="EMBL/GenBank/DDBJ databases">
        <title>Niastella caeni sp. nov., isolated from activated sludge.</title>
        <authorList>
            <person name="Sheng M."/>
        </authorList>
    </citation>
    <scope>NUCLEOTIDE SEQUENCE [LARGE SCALE GENOMIC DNA]</scope>
    <source>
        <strain evidence="10 11">HX-2-15</strain>
    </source>
</reference>
<dbReference type="GO" id="GO:0055056">
    <property type="term" value="F:D-glucose transmembrane transporter activity"/>
    <property type="evidence" value="ECO:0007669"/>
    <property type="project" value="InterPro"/>
</dbReference>
<dbReference type="CDD" id="cd17394">
    <property type="entry name" value="MFS_FucP_like"/>
    <property type="match status" value="1"/>
</dbReference>
<comment type="caution">
    <text evidence="10">The sequence shown here is derived from an EMBL/GenBank/DDBJ whole genome shotgun (WGS) entry which is preliminary data.</text>
</comment>
<dbReference type="AlphaFoldDB" id="A0A4S8H8I4"/>
<evidence type="ECO:0000256" key="2">
    <source>
        <dbReference type="ARBA" id="ARBA00004429"/>
    </source>
</evidence>
<evidence type="ECO:0000256" key="1">
    <source>
        <dbReference type="ARBA" id="ARBA00003321"/>
    </source>
</evidence>
<evidence type="ECO:0000313" key="11">
    <source>
        <dbReference type="Proteomes" id="UP000306918"/>
    </source>
</evidence>
<dbReference type="GO" id="GO:0005354">
    <property type="term" value="F:galactose transmembrane transporter activity"/>
    <property type="evidence" value="ECO:0007669"/>
    <property type="project" value="InterPro"/>
</dbReference>
<dbReference type="InterPro" id="IPR005964">
    <property type="entry name" value="Glc/Gal_transptr_bac"/>
</dbReference>
<feature type="transmembrane region" description="Helical" evidence="8">
    <location>
        <begin position="319"/>
        <end position="337"/>
    </location>
</feature>
<evidence type="ECO:0000256" key="8">
    <source>
        <dbReference type="SAM" id="Phobius"/>
    </source>
</evidence>
<comment type="subcellular location">
    <subcellularLocation>
        <location evidence="2">Cell inner membrane</location>
        <topology evidence="2">Multi-pass membrane protein</topology>
    </subcellularLocation>
</comment>
<feature type="transmembrane region" description="Helical" evidence="8">
    <location>
        <begin position="254"/>
        <end position="279"/>
    </location>
</feature>
<dbReference type="InterPro" id="IPR050375">
    <property type="entry name" value="MFS_TsgA-like"/>
</dbReference>
<dbReference type="GO" id="GO:1904659">
    <property type="term" value="P:D-glucose transmembrane transport"/>
    <property type="evidence" value="ECO:0007669"/>
    <property type="project" value="InterPro"/>
</dbReference>
<comment type="similarity">
    <text evidence="3">Belongs to the major facilitator superfamily. FHS transporter (TC 2.A.1.7) family.</text>
</comment>
<dbReference type="PANTHER" id="PTHR43702">
    <property type="entry name" value="L-FUCOSE-PROTON SYMPORTER"/>
    <property type="match status" value="1"/>
</dbReference>
<protein>
    <submittedName>
        <fullName evidence="10">Sugar MFS transporter</fullName>
    </submittedName>
</protein>
<keyword evidence="11" id="KW-1185">Reference proteome</keyword>
<dbReference type="OrthoDB" id="9795150at2"/>
<dbReference type="SUPFAM" id="SSF103473">
    <property type="entry name" value="MFS general substrate transporter"/>
    <property type="match status" value="1"/>
</dbReference>
<feature type="domain" description="Major facilitator superfamily (MFS) profile" evidence="9">
    <location>
        <begin position="20"/>
        <end position="431"/>
    </location>
</feature>
<feature type="transmembrane region" description="Helical" evidence="8">
    <location>
        <begin position="203"/>
        <end position="221"/>
    </location>
</feature>
<evidence type="ECO:0000256" key="4">
    <source>
        <dbReference type="ARBA" id="ARBA00022475"/>
    </source>
</evidence>
<feature type="transmembrane region" description="Helical" evidence="8">
    <location>
        <begin position="291"/>
        <end position="312"/>
    </location>
</feature>
<evidence type="ECO:0000256" key="7">
    <source>
        <dbReference type="ARBA" id="ARBA00023136"/>
    </source>
</evidence>
<evidence type="ECO:0000256" key="3">
    <source>
        <dbReference type="ARBA" id="ARBA00009120"/>
    </source>
</evidence>
<feature type="transmembrane region" description="Helical" evidence="8">
    <location>
        <begin position="403"/>
        <end position="423"/>
    </location>
</feature>
<dbReference type="RefSeq" id="WP_136580725.1">
    <property type="nucleotide sequence ID" value="NZ_STFF01000014.1"/>
</dbReference>
<evidence type="ECO:0000256" key="5">
    <source>
        <dbReference type="ARBA" id="ARBA00022692"/>
    </source>
</evidence>
<dbReference type="InterPro" id="IPR011701">
    <property type="entry name" value="MFS"/>
</dbReference>
<organism evidence="10 11">
    <name type="scientific">Niastella caeni</name>
    <dbReference type="NCBI Taxonomy" id="2569763"/>
    <lineage>
        <taxon>Bacteria</taxon>
        <taxon>Pseudomonadati</taxon>
        <taxon>Bacteroidota</taxon>
        <taxon>Chitinophagia</taxon>
        <taxon>Chitinophagales</taxon>
        <taxon>Chitinophagaceae</taxon>
        <taxon>Niastella</taxon>
    </lineage>
</organism>
<keyword evidence="7 8" id="KW-0472">Membrane</keyword>
<dbReference type="Proteomes" id="UP000306918">
    <property type="component" value="Unassembled WGS sequence"/>
</dbReference>
<evidence type="ECO:0000259" key="9">
    <source>
        <dbReference type="PROSITE" id="PS50850"/>
    </source>
</evidence>
<dbReference type="InterPro" id="IPR020846">
    <property type="entry name" value="MFS_dom"/>
</dbReference>
<name>A0A4S8H8I4_9BACT</name>